<feature type="compositionally biased region" description="Basic and acidic residues" evidence="1">
    <location>
        <begin position="952"/>
        <end position="966"/>
    </location>
</feature>
<feature type="region of interest" description="Disordered" evidence="1">
    <location>
        <begin position="412"/>
        <end position="451"/>
    </location>
</feature>
<feature type="compositionally biased region" description="Polar residues" evidence="1">
    <location>
        <begin position="121"/>
        <end position="135"/>
    </location>
</feature>
<evidence type="ECO:0000313" key="2">
    <source>
        <dbReference type="EMBL" id="CAD7088870.1"/>
    </source>
</evidence>
<feature type="region of interest" description="Disordered" evidence="1">
    <location>
        <begin position="779"/>
        <end position="837"/>
    </location>
</feature>
<feature type="compositionally biased region" description="Polar residues" evidence="1">
    <location>
        <begin position="560"/>
        <end position="575"/>
    </location>
</feature>
<keyword evidence="3" id="KW-1185">Reference proteome</keyword>
<feature type="compositionally biased region" description="Polar residues" evidence="1">
    <location>
        <begin position="902"/>
        <end position="912"/>
    </location>
</feature>
<proteinExistence type="predicted"/>
<dbReference type="AlphaFoldDB" id="A0A7R8UXD5"/>
<feature type="compositionally biased region" description="Polar residues" evidence="1">
    <location>
        <begin position="1036"/>
        <end position="1048"/>
    </location>
</feature>
<feature type="compositionally biased region" description="Basic and acidic residues" evidence="1">
    <location>
        <begin position="821"/>
        <end position="837"/>
    </location>
</feature>
<accession>A0A7R8UXD5</accession>
<feature type="compositionally biased region" description="Polar residues" evidence="1">
    <location>
        <begin position="921"/>
        <end position="951"/>
    </location>
</feature>
<reference evidence="2 3" key="1">
    <citation type="submission" date="2020-11" db="EMBL/GenBank/DDBJ databases">
        <authorList>
            <person name="Wallbank WR R."/>
            <person name="Pardo Diaz C."/>
            <person name="Kozak K."/>
            <person name="Martin S."/>
            <person name="Jiggins C."/>
            <person name="Moest M."/>
            <person name="Warren A I."/>
            <person name="Generalovic N T."/>
            <person name="Byers J.R.P. K."/>
            <person name="Montejo-Kovacevich G."/>
            <person name="Yen C E."/>
        </authorList>
    </citation>
    <scope>NUCLEOTIDE SEQUENCE [LARGE SCALE GENOMIC DNA]</scope>
</reference>
<feature type="compositionally biased region" description="Basic and acidic residues" evidence="1">
    <location>
        <begin position="786"/>
        <end position="813"/>
    </location>
</feature>
<feature type="region of interest" description="Disordered" evidence="1">
    <location>
        <begin position="495"/>
        <end position="575"/>
    </location>
</feature>
<gene>
    <name evidence="2" type="ORF">HERILL_LOCUS11462</name>
</gene>
<feature type="compositionally biased region" description="Polar residues" evidence="1">
    <location>
        <begin position="708"/>
        <end position="755"/>
    </location>
</feature>
<dbReference type="Proteomes" id="UP000594454">
    <property type="component" value="Chromosome 4"/>
</dbReference>
<feature type="compositionally biased region" description="Basic residues" evidence="1">
    <location>
        <begin position="359"/>
        <end position="368"/>
    </location>
</feature>
<feature type="compositionally biased region" description="Polar residues" evidence="1">
    <location>
        <begin position="634"/>
        <end position="648"/>
    </location>
</feature>
<feature type="compositionally biased region" description="Basic and acidic residues" evidence="1">
    <location>
        <begin position="108"/>
        <end position="120"/>
    </location>
</feature>
<protein>
    <submittedName>
        <fullName evidence="2">Uncharacterized protein</fullName>
    </submittedName>
</protein>
<feature type="region of interest" description="Disordered" evidence="1">
    <location>
        <begin position="223"/>
        <end position="252"/>
    </location>
</feature>
<sequence length="1087" mass="120133">MSSDQNRDSYDLVRELASIEVQSIQNRESNESSGTSACEVFPANHIEQCIPNETKERKLNEKLGNKCYRPSETTQCEQFGKVNTDKGDIGETHAIPNEEIADEITDINEEKKRGFGEDKNMNTSRASCLQQNDVNNPEFKNLERKSLKSTGKNVKPCNIETSEGNEDNGQISGCHKPPLGDMEQQSSQVQISEAKFATSADCAMIDHNTNNLIAAKRNNHDEMELNGFRNGDRQSSENTKSNSLKAALKPPLSIENQLEAPSMPALDASVETCNETLISKQTDKFKTECGTVENKNNTSSKSARVLPKGDISNDSFNESTGRLNTSALLSYETYLANHTTPVPVPASEDEIAGTPTKPKTTKKPRRTTQKAPYNALVGHRIEGFERRIPAKKSTLDTSRELKQELFREALGQRSSTPIKPLNLSSSSISDTSFNTSTTEVKGEKRVENDNQQMKMNVQKEKKNFKLNLDLSFGENRVITKEDVKVIVTDNDLRSMSNLSKSNSSSEGTNRSERDTKSSSGINSSSTTSSSDKSSTTSSSDKSSTTSLSDKSIIPSKSEDNFTSCTIDNVTAPSNYPTKKQKIMTQLMKQNSCEQLITNIVTASANGVNAKEESIPESGLESSDIEKKYPPAIKSANSVGKTSTMQNGDYSKRKNESLEQELPPPKRRNTVEEGHAINSAPDLNIQNLEKNILEESKDSLSRSRIAGTEISSHSGSDTAIYSSSTEKSNPSINSGDSSETKQSTCEDLGLKQNNGDNCLDLTNDMDTKRAAIEQLMRDLNWSSSDQHSSDLEKSETEKKSDDHMISMDKSKECDSGNQELSKFSEETVSDDPKSVESSKKNKIEILDVQIVTRGCALELPTANVRNNTDDVKGHSNQNIVRLSKNVDDSEKYRTPHDEEKTIKSGNTNRSRPSVTKKPLVQGNHTRNTRRANQNGMNAGESSKTKMSGTSNDHVIDKIVRDPNESSKTKPTISTASPTRDCKNNAPSQKINFNETENNSSHANTFAPMQKPESTSNPIQSTPKTYDKNNSLHDSELQTKFSPNNSLNESQYEKRNISMASSDYVIEKVDNNVINVFITRRKVKKKKKN</sequence>
<feature type="compositionally biased region" description="Polar residues" evidence="1">
    <location>
        <begin position="159"/>
        <end position="171"/>
    </location>
</feature>
<dbReference type="InParanoid" id="A0A7R8UXD5"/>
<evidence type="ECO:0000256" key="1">
    <source>
        <dbReference type="SAM" id="MobiDB-lite"/>
    </source>
</evidence>
<feature type="compositionally biased region" description="Polar residues" evidence="1">
    <location>
        <begin position="967"/>
        <end position="976"/>
    </location>
</feature>
<feature type="compositionally biased region" description="Basic and acidic residues" evidence="1">
    <location>
        <begin position="690"/>
        <end position="700"/>
    </location>
</feature>
<evidence type="ECO:0000313" key="3">
    <source>
        <dbReference type="Proteomes" id="UP000594454"/>
    </source>
</evidence>
<dbReference type="EMBL" id="LR899012">
    <property type="protein sequence ID" value="CAD7088870.1"/>
    <property type="molecule type" value="Genomic_DNA"/>
</dbReference>
<feature type="region of interest" description="Disordered" evidence="1">
    <location>
        <begin position="881"/>
        <end position="1048"/>
    </location>
</feature>
<feature type="region of interest" description="Disordered" evidence="1">
    <location>
        <begin position="341"/>
        <end position="368"/>
    </location>
</feature>
<feature type="region of interest" description="Disordered" evidence="1">
    <location>
        <begin position="78"/>
        <end position="182"/>
    </location>
</feature>
<name>A0A7R8UXD5_HERIL</name>
<feature type="compositionally biased region" description="Polar residues" evidence="1">
    <location>
        <begin position="983"/>
        <end position="1002"/>
    </location>
</feature>
<feature type="compositionally biased region" description="Polar residues" evidence="1">
    <location>
        <begin position="1010"/>
        <end position="1022"/>
    </location>
</feature>
<organism evidence="2 3">
    <name type="scientific">Hermetia illucens</name>
    <name type="common">Black soldier fly</name>
    <dbReference type="NCBI Taxonomy" id="343691"/>
    <lineage>
        <taxon>Eukaryota</taxon>
        <taxon>Metazoa</taxon>
        <taxon>Ecdysozoa</taxon>
        <taxon>Arthropoda</taxon>
        <taxon>Hexapoda</taxon>
        <taxon>Insecta</taxon>
        <taxon>Pterygota</taxon>
        <taxon>Neoptera</taxon>
        <taxon>Endopterygota</taxon>
        <taxon>Diptera</taxon>
        <taxon>Brachycera</taxon>
        <taxon>Stratiomyomorpha</taxon>
        <taxon>Stratiomyidae</taxon>
        <taxon>Hermetiinae</taxon>
        <taxon>Hermetia</taxon>
    </lineage>
</organism>
<feature type="compositionally biased region" description="Low complexity" evidence="1">
    <location>
        <begin position="424"/>
        <end position="438"/>
    </location>
</feature>
<feature type="compositionally biased region" description="Low complexity" evidence="1">
    <location>
        <begin position="495"/>
        <end position="508"/>
    </location>
</feature>
<feature type="compositionally biased region" description="Basic and acidic residues" evidence="1">
    <location>
        <begin position="883"/>
        <end position="901"/>
    </location>
</feature>
<feature type="compositionally biased region" description="Low complexity" evidence="1">
    <location>
        <begin position="517"/>
        <end position="551"/>
    </location>
</feature>
<feature type="compositionally biased region" description="Basic and acidic residues" evidence="1">
    <location>
        <begin position="1023"/>
        <end position="1035"/>
    </location>
</feature>
<feature type="region of interest" description="Disordered" evidence="1">
    <location>
        <begin position="607"/>
        <end position="761"/>
    </location>
</feature>
<dbReference type="OrthoDB" id="1938039at2759"/>